<dbReference type="EMBL" id="LR796632">
    <property type="protein sequence ID" value="CAB4155391.1"/>
    <property type="molecule type" value="Genomic_DNA"/>
</dbReference>
<organism evidence="1">
    <name type="scientific">uncultured Caudovirales phage</name>
    <dbReference type="NCBI Taxonomy" id="2100421"/>
    <lineage>
        <taxon>Viruses</taxon>
        <taxon>Duplodnaviria</taxon>
        <taxon>Heunggongvirae</taxon>
        <taxon>Uroviricota</taxon>
        <taxon>Caudoviricetes</taxon>
        <taxon>Peduoviridae</taxon>
        <taxon>Maltschvirus</taxon>
        <taxon>Maltschvirus maltsch</taxon>
    </lineage>
</organism>
<protein>
    <submittedName>
        <fullName evidence="1">Uncharacterized protein</fullName>
    </submittedName>
</protein>
<reference evidence="1" key="1">
    <citation type="submission" date="2020-04" db="EMBL/GenBank/DDBJ databases">
        <authorList>
            <person name="Chiriac C."/>
            <person name="Salcher M."/>
            <person name="Ghai R."/>
            <person name="Kavagutti S V."/>
        </authorList>
    </citation>
    <scope>NUCLEOTIDE SEQUENCE</scope>
</reference>
<proteinExistence type="predicted"/>
<gene>
    <name evidence="1" type="ORF">UFOVP670_15</name>
</gene>
<sequence length="68" mass="7673">MRDEESIRAKRAADLNAAKALDKLAEGVESGLLNAHPMNISDADWKWSDAENKRLRDLSHRLRMGTIL</sequence>
<accession>A0A6J5NCW9</accession>
<evidence type="ECO:0000313" key="1">
    <source>
        <dbReference type="EMBL" id="CAB4155391.1"/>
    </source>
</evidence>
<name>A0A6J5NCW9_9CAUD</name>